<dbReference type="EMBL" id="JACHFL010000002">
    <property type="protein sequence ID" value="MBB5361868.1"/>
    <property type="molecule type" value="Genomic_DNA"/>
</dbReference>
<feature type="signal peptide" evidence="1">
    <location>
        <begin position="1"/>
        <end position="25"/>
    </location>
</feature>
<keyword evidence="1" id="KW-0732">Signal</keyword>
<proteinExistence type="predicted"/>
<evidence type="ECO:0000313" key="2">
    <source>
        <dbReference type="EMBL" id="MBB5361868.1"/>
    </source>
</evidence>
<organism evidence="2 3">
    <name type="scientific">Deinococcus humi</name>
    <dbReference type="NCBI Taxonomy" id="662880"/>
    <lineage>
        <taxon>Bacteria</taxon>
        <taxon>Thermotogati</taxon>
        <taxon>Deinococcota</taxon>
        <taxon>Deinococci</taxon>
        <taxon>Deinococcales</taxon>
        <taxon>Deinococcaceae</taxon>
        <taxon>Deinococcus</taxon>
    </lineage>
</organism>
<dbReference type="AlphaFoldDB" id="A0A7W8JS77"/>
<sequence>MKKLFLPLIGSALLLAACGGSPQPASDLTAPTVTLTASQSGTTVNLSATAADNVGVTKVEFYRGSTLVNTDSTSPYTTADTVSTANNGNVTYTAKVYDAAGNVGQDSKTIAVNVTPSGETLYQGVWGWGIGNATTGELIDNGVVVFDDEVVNQGRTVATGAYVNLVAGSDQPGDRLGFALLGPISAAGKLETGFTLNTSGDDKIYFVGADDNDALELYEGSLAFEGVGAIFTASNQPGQQVEVILIQVSDTVPSGATWEAFKVRAKTLAATALKASFKEGHAASRTTNQVTPGLFDVAQHIFQISR</sequence>
<evidence type="ECO:0000313" key="3">
    <source>
        <dbReference type="Proteomes" id="UP000552709"/>
    </source>
</evidence>
<feature type="chain" id="PRO_5031110777" evidence="1">
    <location>
        <begin position="26"/>
        <end position="306"/>
    </location>
</feature>
<dbReference type="Pfam" id="PF17957">
    <property type="entry name" value="Big_7"/>
    <property type="match status" value="1"/>
</dbReference>
<dbReference type="RefSeq" id="WP_184127938.1">
    <property type="nucleotide sequence ID" value="NZ_JACHFL010000002.1"/>
</dbReference>
<dbReference type="Proteomes" id="UP000552709">
    <property type="component" value="Unassembled WGS sequence"/>
</dbReference>
<reference evidence="2 3" key="1">
    <citation type="submission" date="2020-08" db="EMBL/GenBank/DDBJ databases">
        <title>Genomic Encyclopedia of Type Strains, Phase IV (KMG-IV): sequencing the most valuable type-strain genomes for metagenomic binning, comparative biology and taxonomic classification.</title>
        <authorList>
            <person name="Goeker M."/>
        </authorList>
    </citation>
    <scope>NUCLEOTIDE SEQUENCE [LARGE SCALE GENOMIC DNA]</scope>
    <source>
        <strain evidence="2 3">DSM 27939</strain>
    </source>
</reference>
<keyword evidence="3" id="KW-1185">Reference proteome</keyword>
<dbReference type="InterPro" id="IPR013783">
    <property type="entry name" value="Ig-like_fold"/>
</dbReference>
<name>A0A7W8JS77_9DEIO</name>
<evidence type="ECO:0000256" key="1">
    <source>
        <dbReference type="SAM" id="SignalP"/>
    </source>
</evidence>
<comment type="caution">
    <text evidence="2">The sequence shown here is derived from an EMBL/GenBank/DDBJ whole genome shotgun (WGS) entry which is preliminary data.</text>
</comment>
<gene>
    <name evidence="2" type="ORF">HNQ08_000953</name>
</gene>
<dbReference type="Gene3D" id="2.60.40.10">
    <property type="entry name" value="Immunoglobulins"/>
    <property type="match status" value="1"/>
</dbReference>
<protein>
    <submittedName>
        <fullName evidence="2">Uncharacterized protein</fullName>
    </submittedName>
</protein>
<dbReference type="PROSITE" id="PS51257">
    <property type="entry name" value="PROKAR_LIPOPROTEIN"/>
    <property type="match status" value="1"/>
</dbReference>
<accession>A0A7W8JS77</accession>